<dbReference type="Proteomes" id="UP000679335">
    <property type="component" value="Chromosome"/>
</dbReference>
<dbReference type="InterPro" id="IPR007419">
    <property type="entry name" value="BFD-like_2Fe2S-bd_dom"/>
</dbReference>
<dbReference type="Pfam" id="PF04324">
    <property type="entry name" value="Fer2_BFD"/>
    <property type="match status" value="1"/>
</dbReference>
<dbReference type="EMBL" id="CP076023">
    <property type="protein sequence ID" value="QWC15465.1"/>
    <property type="molecule type" value="Genomic_DNA"/>
</dbReference>
<evidence type="ECO:0000259" key="2">
    <source>
        <dbReference type="Pfam" id="PF04324"/>
    </source>
</evidence>
<keyword evidence="1" id="KW-0560">Oxidoreductase</keyword>
<dbReference type="SUPFAM" id="SSF51905">
    <property type="entry name" value="FAD/NAD(P)-binding domain"/>
    <property type="match status" value="1"/>
</dbReference>
<dbReference type="InterPro" id="IPR023753">
    <property type="entry name" value="FAD/NAD-binding_dom"/>
</dbReference>
<evidence type="ECO:0000313" key="4">
    <source>
        <dbReference type="EMBL" id="QWC15465.1"/>
    </source>
</evidence>
<dbReference type="CDD" id="cd19946">
    <property type="entry name" value="GlpA-like_Fer2_BFD-like"/>
    <property type="match status" value="1"/>
</dbReference>
<dbReference type="Pfam" id="PF07992">
    <property type="entry name" value="Pyr_redox_2"/>
    <property type="match status" value="1"/>
</dbReference>
<dbReference type="PANTHER" id="PTHR42949">
    <property type="entry name" value="ANAEROBIC GLYCEROL-3-PHOSPHATE DEHYDROGENASE SUBUNIT B"/>
    <property type="match status" value="1"/>
</dbReference>
<dbReference type="PRINTS" id="PR00368">
    <property type="entry name" value="FADPNR"/>
</dbReference>
<dbReference type="PANTHER" id="PTHR42949:SF3">
    <property type="entry name" value="ANAEROBIC GLYCEROL-3-PHOSPHATE DEHYDROGENASE SUBUNIT B"/>
    <property type="match status" value="1"/>
</dbReference>
<reference evidence="4 5" key="1">
    <citation type="submission" date="2021-05" db="EMBL/GenBank/DDBJ databases">
        <title>Novel species in genus Cellulomonas.</title>
        <authorList>
            <person name="Zhang G."/>
        </authorList>
    </citation>
    <scope>NUCLEOTIDE SEQUENCE [LARGE SCALE GENOMIC DNA]</scope>
    <source>
        <strain evidence="5">zg-ZUI157</strain>
    </source>
</reference>
<dbReference type="PIRSF" id="PIRSF037495">
    <property type="entry name" value="Opine_OX_OoxA/HcnB"/>
    <property type="match status" value="1"/>
</dbReference>
<keyword evidence="5" id="KW-1185">Reference proteome</keyword>
<sequence length="526" mass="53582">MTADVHDLVVVGAGPAGLAAALAARAHGLDVVVVDEQPQPGGQIFRRPSGGLAAAGHRWPAGYPWGPDLLARATASDVAWRPRTTALGVLRGEAGTPLRLAVSGPDGPDALATHRLLVATGAYDMPVALPGWTLPGVVTAGAAQGLLKSQRVLVGHRPVLVGAHPLLLLVADQLVAAGAHVAEVVLARGVPGPAEAVRALPAAPGHVGLLTASAAAVGRLLRAGVRIRTRTLPTRVLGEDRVEGVELRRVDSAWRPVGPARTVAADAVVLGFGFHASTELARQAGCVTRWDGAGGGWVVTHDGEQRTSVPDVLVAGEPAGVRGADQARAEGHLAGLVAARDLGATVTARDLDRAHRAVARARRFSDVVQRVFSPDLAGLTALATPGTLVCRCESVTRATVERTLAANPHVSTANAVKLECRTGMGTCQGRYCEATVGALVARGTGRPMDQVGPFTAHLPVKPVPLAELAALGELAAAPCDAVPGPAPSAPAPSVPAPLAPVPLTHPTWPLPAAHAHVPEDGGVPRS</sequence>
<name>A0ABX8GHK3_9CELL</name>
<dbReference type="RefSeq" id="WP_208196032.1">
    <property type="nucleotide sequence ID" value="NZ_CP076023.1"/>
</dbReference>
<dbReference type="InterPro" id="IPR041854">
    <property type="entry name" value="BFD-like_2Fe2S-bd_dom_sf"/>
</dbReference>
<evidence type="ECO:0000259" key="3">
    <source>
        <dbReference type="Pfam" id="PF07992"/>
    </source>
</evidence>
<dbReference type="InterPro" id="IPR051691">
    <property type="entry name" value="Metab_Enz_Cyan_OpOx_G3PDH"/>
</dbReference>
<protein>
    <submittedName>
        <fullName evidence="4">FAD-dependent oxidoreductase</fullName>
    </submittedName>
</protein>
<feature type="domain" description="BFD-like [2Fe-2S]-binding" evidence="2">
    <location>
        <begin position="388"/>
        <end position="441"/>
    </location>
</feature>
<dbReference type="Gene3D" id="3.50.50.60">
    <property type="entry name" value="FAD/NAD(P)-binding domain"/>
    <property type="match status" value="2"/>
</dbReference>
<dbReference type="PRINTS" id="PR00469">
    <property type="entry name" value="PNDRDTASEII"/>
</dbReference>
<evidence type="ECO:0000256" key="1">
    <source>
        <dbReference type="ARBA" id="ARBA00023002"/>
    </source>
</evidence>
<gene>
    <name evidence="4" type="ORF">KKR89_14355</name>
</gene>
<proteinExistence type="predicted"/>
<organism evidence="4 5">
    <name type="scientific">Cellulomonas dongxiuzhuiae</name>
    <dbReference type="NCBI Taxonomy" id="2819979"/>
    <lineage>
        <taxon>Bacteria</taxon>
        <taxon>Bacillati</taxon>
        <taxon>Actinomycetota</taxon>
        <taxon>Actinomycetes</taxon>
        <taxon>Micrococcales</taxon>
        <taxon>Cellulomonadaceae</taxon>
        <taxon>Cellulomonas</taxon>
    </lineage>
</organism>
<feature type="domain" description="FAD/NAD(P)-binding" evidence="3">
    <location>
        <begin position="7"/>
        <end position="331"/>
    </location>
</feature>
<dbReference type="InterPro" id="IPR017224">
    <property type="entry name" value="Opine_Oxase_asu/HCN_bsu"/>
</dbReference>
<dbReference type="Gene3D" id="1.10.10.1100">
    <property type="entry name" value="BFD-like [2Fe-2S]-binding domain"/>
    <property type="match status" value="1"/>
</dbReference>
<evidence type="ECO:0000313" key="5">
    <source>
        <dbReference type="Proteomes" id="UP000679335"/>
    </source>
</evidence>
<dbReference type="InterPro" id="IPR036188">
    <property type="entry name" value="FAD/NAD-bd_sf"/>
</dbReference>
<accession>A0ABX8GHK3</accession>